<dbReference type="EMBL" id="BAAAZO010000003">
    <property type="protein sequence ID" value="GAA3605774.1"/>
    <property type="molecule type" value="Genomic_DNA"/>
</dbReference>
<evidence type="ECO:0000256" key="1">
    <source>
        <dbReference type="SAM" id="MobiDB-lite"/>
    </source>
</evidence>
<feature type="region of interest" description="Disordered" evidence="1">
    <location>
        <begin position="1"/>
        <end position="27"/>
    </location>
</feature>
<comment type="caution">
    <text evidence="2">The sequence shown here is derived from an EMBL/GenBank/DDBJ whole genome shotgun (WGS) entry which is preliminary data.</text>
</comment>
<sequence>MAGCGSSSSAGTPSAATAATSAATTPAEATAGYTDAEACAWLKQNLGDLPDTEIGAMTQLTLGLSTFFEEHGGLEHADGYVLDEALTRGCPDVLAQALKKAGIKTFGNL</sequence>
<protein>
    <recommendedName>
        <fullName evidence="4">Lipoprotein</fullName>
    </recommendedName>
</protein>
<evidence type="ECO:0000313" key="2">
    <source>
        <dbReference type="EMBL" id="GAA3605774.1"/>
    </source>
</evidence>
<keyword evidence="3" id="KW-1185">Reference proteome</keyword>
<proteinExistence type="predicted"/>
<name>A0ABP6ZFW1_9ACTN</name>
<reference evidence="3" key="1">
    <citation type="journal article" date="2019" name="Int. J. Syst. Evol. Microbiol.">
        <title>The Global Catalogue of Microorganisms (GCM) 10K type strain sequencing project: providing services to taxonomists for standard genome sequencing and annotation.</title>
        <authorList>
            <consortium name="The Broad Institute Genomics Platform"/>
            <consortium name="The Broad Institute Genome Sequencing Center for Infectious Disease"/>
            <person name="Wu L."/>
            <person name="Ma J."/>
        </authorList>
    </citation>
    <scope>NUCLEOTIDE SEQUENCE [LARGE SCALE GENOMIC DNA]</scope>
    <source>
        <strain evidence="3">JCM 16902</strain>
    </source>
</reference>
<accession>A0ABP6ZFW1</accession>
<organism evidence="2 3">
    <name type="scientific">Kineosporia mesophila</name>
    <dbReference type="NCBI Taxonomy" id="566012"/>
    <lineage>
        <taxon>Bacteria</taxon>
        <taxon>Bacillati</taxon>
        <taxon>Actinomycetota</taxon>
        <taxon>Actinomycetes</taxon>
        <taxon>Kineosporiales</taxon>
        <taxon>Kineosporiaceae</taxon>
        <taxon>Kineosporia</taxon>
    </lineage>
</organism>
<evidence type="ECO:0008006" key="4">
    <source>
        <dbReference type="Google" id="ProtNLM"/>
    </source>
</evidence>
<dbReference type="Proteomes" id="UP001501074">
    <property type="component" value="Unassembled WGS sequence"/>
</dbReference>
<evidence type="ECO:0000313" key="3">
    <source>
        <dbReference type="Proteomes" id="UP001501074"/>
    </source>
</evidence>
<gene>
    <name evidence="2" type="ORF">GCM10022223_21970</name>
</gene>